<dbReference type="Proteomes" id="UP001449225">
    <property type="component" value="Unassembled WGS sequence"/>
</dbReference>
<organism evidence="1 2">
    <name type="scientific">Neptuniibacter pectenicola</name>
    <dbReference type="NCBI Taxonomy" id="1806669"/>
    <lineage>
        <taxon>Bacteria</taxon>
        <taxon>Pseudomonadati</taxon>
        <taxon>Pseudomonadota</taxon>
        <taxon>Gammaproteobacteria</taxon>
        <taxon>Oceanospirillales</taxon>
        <taxon>Oceanospirillaceae</taxon>
        <taxon>Neptuniibacter</taxon>
    </lineage>
</organism>
<accession>A0ABU9TMS0</accession>
<comment type="caution">
    <text evidence="1">The sequence shown here is derived from an EMBL/GenBank/DDBJ whole genome shotgun (WGS) entry which is preliminary data.</text>
</comment>
<sequence length="162" mass="18252">MKPTSWLTPILLTSSMVISPWGHTKEEFISSLEYKVTPPSGDYYGTVKGETAYKNWRRGAFDKERMVEVEPKELPSNLPPPAVIPFAESMLSEVSGGEFSNPALTGEDKVFLQISQDEQKARCVLLGQRCEAFLKPDDTDSVYARPIELQKKNRKIITPDEK</sequence>
<dbReference type="EMBL" id="JBBMRA010000001">
    <property type="protein sequence ID" value="MEM5535012.1"/>
    <property type="molecule type" value="Genomic_DNA"/>
</dbReference>
<keyword evidence="2" id="KW-1185">Reference proteome</keyword>
<protein>
    <submittedName>
        <fullName evidence="1">Uncharacterized protein</fullName>
    </submittedName>
</protein>
<dbReference type="RefSeq" id="WP_339892088.1">
    <property type="nucleotide sequence ID" value="NZ_CAXBCE010000038.1"/>
</dbReference>
<proteinExistence type="predicted"/>
<gene>
    <name evidence="1" type="ORF">WNY58_01285</name>
</gene>
<evidence type="ECO:0000313" key="1">
    <source>
        <dbReference type="EMBL" id="MEM5535012.1"/>
    </source>
</evidence>
<evidence type="ECO:0000313" key="2">
    <source>
        <dbReference type="Proteomes" id="UP001449225"/>
    </source>
</evidence>
<name>A0ABU9TMS0_9GAMM</name>
<reference evidence="1 2" key="1">
    <citation type="submission" date="2024-03" db="EMBL/GenBank/DDBJ databases">
        <title>Community enrichment and isolation of bacterial strains for fucoidan degradation.</title>
        <authorList>
            <person name="Sichert A."/>
        </authorList>
    </citation>
    <scope>NUCLEOTIDE SEQUENCE [LARGE SCALE GENOMIC DNA]</scope>
    <source>
        <strain evidence="1 2">AS76</strain>
    </source>
</reference>